<dbReference type="GO" id="GO:0051287">
    <property type="term" value="F:NAD binding"/>
    <property type="evidence" value="ECO:0007669"/>
    <property type="project" value="TreeGrafter"/>
</dbReference>
<comment type="similarity">
    <text evidence="1 3">Belongs to the Nudix hydrolase family.</text>
</comment>
<dbReference type="KEGG" id="olu:OSTLU_25489"/>
<dbReference type="PROSITE" id="PS00893">
    <property type="entry name" value="NUDIX_BOX"/>
    <property type="match status" value="1"/>
</dbReference>
<dbReference type="Pfam" id="PF18290">
    <property type="entry name" value="Nudix_hydro"/>
    <property type="match status" value="1"/>
</dbReference>
<dbReference type="KEGG" id="olu:OSTLU_27463"/>
<evidence type="ECO:0000256" key="3">
    <source>
        <dbReference type="RuleBase" id="RU003476"/>
    </source>
</evidence>
<gene>
    <name evidence="5" type="ORF">OSTLU_25489</name>
    <name evidence="6" type="ORF">OSTLU_27463</name>
</gene>
<dbReference type="PROSITE" id="PS51462">
    <property type="entry name" value="NUDIX"/>
    <property type="match status" value="1"/>
</dbReference>
<dbReference type="RefSeq" id="XP_001421414.1">
    <property type="nucleotide sequence ID" value="XM_001421377.1"/>
</dbReference>
<protein>
    <recommendedName>
        <fullName evidence="4">Nudix hydrolase domain-containing protein</fullName>
    </recommendedName>
</protein>
<dbReference type="GeneID" id="5005571"/>
<dbReference type="Proteomes" id="UP000001568">
    <property type="component" value="Chromosome 14"/>
</dbReference>
<feature type="domain" description="Nudix hydrolase" evidence="4">
    <location>
        <begin position="104"/>
        <end position="238"/>
    </location>
</feature>
<evidence type="ECO:0000313" key="7">
    <source>
        <dbReference type="Proteomes" id="UP000001568"/>
    </source>
</evidence>
<dbReference type="InterPro" id="IPR000086">
    <property type="entry name" value="NUDIX_hydrolase_dom"/>
</dbReference>
<dbReference type="RefSeq" id="XP_001421444.1">
    <property type="nucleotide sequence ID" value="XM_001421407.1"/>
</dbReference>
<dbReference type="InterPro" id="IPR020476">
    <property type="entry name" value="Nudix_hydrolase"/>
</dbReference>
<dbReference type="Pfam" id="PF00293">
    <property type="entry name" value="NUDIX"/>
    <property type="match status" value="1"/>
</dbReference>
<proteinExistence type="inferred from homology"/>
<dbReference type="GO" id="GO:0047631">
    <property type="term" value="F:ADP-ribose diphosphatase activity"/>
    <property type="evidence" value="ECO:0007669"/>
    <property type="project" value="TreeGrafter"/>
</dbReference>
<dbReference type="EMBL" id="CP000594">
    <property type="protein sequence ID" value="ABO99707.1"/>
    <property type="molecule type" value="Genomic_DNA"/>
</dbReference>
<dbReference type="CDD" id="cd04670">
    <property type="entry name" value="NUDIX_ASFGF2_Nudt6"/>
    <property type="match status" value="1"/>
</dbReference>
<dbReference type="InterPro" id="IPR003293">
    <property type="entry name" value="Nudix_hydrolase6-like"/>
</dbReference>
<dbReference type="InterPro" id="IPR040618">
    <property type="entry name" value="Pre-Nudix"/>
</dbReference>
<dbReference type="OrthoDB" id="447842at2759"/>
<dbReference type="OMA" id="NNNTAIW"/>
<dbReference type="Gramene" id="ABO99707">
    <property type="protein sequence ID" value="ABO99707"/>
    <property type="gene ID" value="OSTLU_25489"/>
</dbReference>
<dbReference type="Gene3D" id="3.40.630.30">
    <property type="match status" value="1"/>
</dbReference>
<reference evidence="5 7" key="1">
    <citation type="journal article" date="2007" name="Proc. Natl. Acad. Sci. U.S.A.">
        <title>The tiny eukaryote Ostreococcus provides genomic insights into the paradox of plankton speciation.</title>
        <authorList>
            <person name="Palenik B."/>
            <person name="Grimwood J."/>
            <person name="Aerts A."/>
            <person name="Rouze P."/>
            <person name="Salamov A."/>
            <person name="Putnam N."/>
            <person name="Dupont C."/>
            <person name="Jorgensen R."/>
            <person name="Derelle E."/>
            <person name="Rombauts S."/>
            <person name="Zhou K."/>
            <person name="Otillar R."/>
            <person name="Merchant S.S."/>
            <person name="Podell S."/>
            <person name="Gaasterland T."/>
            <person name="Napoli C."/>
            <person name="Gendler K."/>
            <person name="Manuell A."/>
            <person name="Tai V."/>
            <person name="Vallon O."/>
            <person name="Piganeau G."/>
            <person name="Jancek S."/>
            <person name="Heijde M."/>
            <person name="Jabbari K."/>
            <person name="Bowler C."/>
            <person name="Lohr M."/>
            <person name="Robbens S."/>
            <person name="Werner G."/>
            <person name="Dubchak I."/>
            <person name="Pazour G.J."/>
            <person name="Ren Q."/>
            <person name="Paulsen I."/>
            <person name="Delwiche C."/>
            <person name="Schmutz J."/>
            <person name="Rokhsar D."/>
            <person name="Van de Peer Y."/>
            <person name="Moreau H."/>
            <person name="Grigoriev I.V."/>
        </authorList>
    </citation>
    <scope>NUCLEOTIDE SEQUENCE [LARGE SCALE GENOMIC DNA]</scope>
    <source>
        <strain evidence="5 7">CCE9901</strain>
    </source>
</reference>
<dbReference type="Gramene" id="ABO99737">
    <property type="protein sequence ID" value="ABO99737"/>
    <property type="gene ID" value="OSTLU_27463"/>
</dbReference>
<dbReference type="InterPro" id="IPR015797">
    <property type="entry name" value="NUDIX_hydrolase-like_dom_sf"/>
</dbReference>
<dbReference type="AlphaFoldDB" id="A4S789"/>
<dbReference type="GeneID" id="5005347"/>
<dbReference type="EMBL" id="CP000594">
    <property type="protein sequence ID" value="ABO99737.1"/>
    <property type="molecule type" value="Genomic_DNA"/>
</dbReference>
<dbReference type="HOGENOM" id="CLU_054299_1_0_1"/>
<dbReference type="InterPro" id="IPR020084">
    <property type="entry name" value="NUDIX_hydrolase_CS"/>
</dbReference>
<dbReference type="PANTHER" id="PTHR13994:SF13">
    <property type="entry name" value="FI03680P"/>
    <property type="match status" value="1"/>
</dbReference>
<dbReference type="SUPFAM" id="SSF55811">
    <property type="entry name" value="Nudix"/>
    <property type="match status" value="1"/>
</dbReference>
<keyword evidence="7" id="KW-1185">Reference proteome</keyword>
<dbReference type="PANTHER" id="PTHR13994">
    <property type="entry name" value="NUDIX HYDROLASE RELATED"/>
    <property type="match status" value="1"/>
</dbReference>
<dbReference type="GO" id="GO:0035529">
    <property type="term" value="F:NADH pyrophosphatase activity"/>
    <property type="evidence" value="ECO:0007669"/>
    <property type="project" value="TreeGrafter"/>
</dbReference>
<dbReference type="eggNOG" id="KOG0648">
    <property type="taxonomic scope" value="Eukaryota"/>
</dbReference>
<evidence type="ECO:0000259" key="4">
    <source>
        <dbReference type="PROSITE" id="PS51462"/>
    </source>
</evidence>
<dbReference type="PRINTS" id="PR00502">
    <property type="entry name" value="NUDIXFAMILY"/>
</dbReference>
<dbReference type="Gene3D" id="3.90.79.10">
    <property type="entry name" value="Nucleoside Triphosphate Pyrophosphohydrolase"/>
    <property type="match status" value="1"/>
</dbReference>
<accession>A4S789</accession>
<evidence type="ECO:0000256" key="1">
    <source>
        <dbReference type="ARBA" id="ARBA00005582"/>
    </source>
</evidence>
<sequence>MATATNAPWTIDRYGGIIVDNAHDAFVRAARTPEAFDATLGGWLATWRASGARGVWLKLALDDARLVPVAKERGFEFHHAERTYVMMTTWLPSDEASTIPNNASHQVGVGAFVYDGENEKVLLVQERRGPASGRDLWKMPTGLLEAGEDIPDAAVREVLEETGIETTFDAVVGCRHGHFGLFGKSDLFFCVGLRVKDGASREIKIQETEIERAKWASVDEFLNNPNIEPGSHAHALHERCVRWSVGDYAGIVGKKLPLGFGRSGDVYTYVTTET</sequence>
<evidence type="ECO:0000313" key="6">
    <source>
        <dbReference type="EMBL" id="ABO99737.1"/>
    </source>
</evidence>
<organism evidence="5 7">
    <name type="scientific">Ostreococcus lucimarinus (strain CCE9901)</name>
    <dbReference type="NCBI Taxonomy" id="436017"/>
    <lineage>
        <taxon>Eukaryota</taxon>
        <taxon>Viridiplantae</taxon>
        <taxon>Chlorophyta</taxon>
        <taxon>Mamiellophyceae</taxon>
        <taxon>Mamiellales</taxon>
        <taxon>Bathycoccaceae</taxon>
        <taxon>Ostreococcus</taxon>
    </lineage>
</organism>
<evidence type="ECO:0000256" key="2">
    <source>
        <dbReference type="ARBA" id="ARBA00022801"/>
    </source>
</evidence>
<evidence type="ECO:0000313" key="5">
    <source>
        <dbReference type="EMBL" id="ABO99707.1"/>
    </source>
</evidence>
<keyword evidence="2 3" id="KW-0378">Hydrolase</keyword>
<name>A4S789_OSTLU</name>
<dbReference type="PRINTS" id="PR01356">
    <property type="entry name" value="GFGPROTEIN"/>
</dbReference>